<proteinExistence type="predicted"/>
<organism evidence="1 2">
    <name type="scientific">Shivajiella indica</name>
    <dbReference type="NCBI Taxonomy" id="872115"/>
    <lineage>
        <taxon>Bacteria</taxon>
        <taxon>Pseudomonadati</taxon>
        <taxon>Bacteroidota</taxon>
        <taxon>Cytophagia</taxon>
        <taxon>Cytophagales</taxon>
        <taxon>Cyclobacteriaceae</taxon>
        <taxon>Shivajiella</taxon>
    </lineage>
</organism>
<evidence type="ECO:0008006" key="3">
    <source>
        <dbReference type="Google" id="ProtNLM"/>
    </source>
</evidence>
<name>A0ABW5B7H8_9BACT</name>
<protein>
    <recommendedName>
        <fullName evidence="3">C-type lysozyme inhibitor domain-containing protein</fullName>
    </recommendedName>
</protein>
<accession>A0ABW5B7H8</accession>
<dbReference type="EMBL" id="JBHUIV010000016">
    <property type="protein sequence ID" value="MFD2202078.1"/>
    <property type="molecule type" value="Genomic_DNA"/>
</dbReference>
<dbReference type="RefSeq" id="WP_380802470.1">
    <property type="nucleotide sequence ID" value="NZ_JBHUIV010000016.1"/>
</dbReference>
<sequence length="110" mass="12724">MMRKELLLFLFFAGITSSCMDIEEISSTCEVYVVMEDGSVRFYEMFEDIRRNKATGVFTYRDENGRLWSINQGEDGQWYSKSQDGTPKVVEKVVCGSDVFFEEEKEETGP</sequence>
<dbReference type="Proteomes" id="UP001597414">
    <property type="component" value="Unassembled WGS sequence"/>
</dbReference>
<evidence type="ECO:0000313" key="2">
    <source>
        <dbReference type="Proteomes" id="UP001597414"/>
    </source>
</evidence>
<reference evidence="2" key="1">
    <citation type="journal article" date="2019" name="Int. J. Syst. Evol. Microbiol.">
        <title>The Global Catalogue of Microorganisms (GCM) 10K type strain sequencing project: providing services to taxonomists for standard genome sequencing and annotation.</title>
        <authorList>
            <consortium name="The Broad Institute Genomics Platform"/>
            <consortium name="The Broad Institute Genome Sequencing Center for Infectious Disease"/>
            <person name="Wu L."/>
            <person name="Ma J."/>
        </authorList>
    </citation>
    <scope>NUCLEOTIDE SEQUENCE [LARGE SCALE GENOMIC DNA]</scope>
    <source>
        <strain evidence="2">KCTC 19812</strain>
    </source>
</reference>
<comment type="caution">
    <text evidence="1">The sequence shown here is derived from an EMBL/GenBank/DDBJ whole genome shotgun (WGS) entry which is preliminary data.</text>
</comment>
<gene>
    <name evidence="1" type="ORF">ACFSKV_10895</name>
</gene>
<keyword evidence="2" id="KW-1185">Reference proteome</keyword>
<evidence type="ECO:0000313" key="1">
    <source>
        <dbReference type="EMBL" id="MFD2202078.1"/>
    </source>
</evidence>
<dbReference type="PROSITE" id="PS51257">
    <property type="entry name" value="PROKAR_LIPOPROTEIN"/>
    <property type="match status" value="1"/>
</dbReference>